<dbReference type="Pfam" id="PF01018">
    <property type="entry name" value="GTP1_OBG"/>
    <property type="match status" value="1"/>
</dbReference>
<evidence type="ECO:0000259" key="2">
    <source>
        <dbReference type="PROSITE" id="PS51883"/>
    </source>
</evidence>
<evidence type="ECO:0000313" key="4">
    <source>
        <dbReference type="Proteomes" id="UP000254867"/>
    </source>
</evidence>
<dbReference type="Gene3D" id="2.70.210.12">
    <property type="entry name" value="GTP1/OBG domain"/>
    <property type="match status" value="1"/>
</dbReference>
<reference evidence="3 4" key="1">
    <citation type="submission" date="2018-06" db="EMBL/GenBank/DDBJ databases">
        <authorList>
            <consortium name="Pathogen Informatics"/>
            <person name="Doyle S."/>
        </authorList>
    </citation>
    <scope>NUCLEOTIDE SEQUENCE [LARGE SCALE GENOMIC DNA]</scope>
    <source>
        <strain evidence="3 4">NCTC10794</strain>
    </source>
</reference>
<organism evidence="3 4">
    <name type="scientific">Haemophilus parahaemolyticus</name>
    <dbReference type="NCBI Taxonomy" id="735"/>
    <lineage>
        <taxon>Bacteria</taxon>
        <taxon>Pseudomonadati</taxon>
        <taxon>Pseudomonadota</taxon>
        <taxon>Gammaproteobacteria</taxon>
        <taxon>Pasteurellales</taxon>
        <taxon>Pasteurellaceae</taxon>
        <taxon>Haemophilus</taxon>
    </lineage>
</organism>
<dbReference type="AlphaFoldDB" id="A0A377HYG8"/>
<protein>
    <submittedName>
        <fullName evidence="3">GTPase ObgE</fullName>
    </submittedName>
</protein>
<proteinExistence type="predicted"/>
<name>A0A377HYG8_HAEPH</name>
<gene>
    <name evidence="3" type="primary">obgE_2</name>
    <name evidence="3" type="ORF">NCTC10794_00164</name>
</gene>
<keyword evidence="1" id="KW-0472">Membrane</keyword>
<dbReference type="InterPro" id="IPR036726">
    <property type="entry name" value="GTP1_OBG_dom_sf"/>
</dbReference>
<sequence length="46" mass="5079">MKFIDEALIRVEAGDGGNGCVSFRREKYIPKGGLMVVMVVMVAMFI</sequence>
<keyword evidence="1" id="KW-0812">Transmembrane</keyword>
<feature type="domain" description="Obg" evidence="2">
    <location>
        <begin position="1"/>
        <end position="46"/>
    </location>
</feature>
<evidence type="ECO:0000256" key="1">
    <source>
        <dbReference type="SAM" id="Phobius"/>
    </source>
</evidence>
<keyword evidence="1" id="KW-1133">Transmembrane helix</keyword>
<dbReference type="Proteomes" id="UP000254867">
    <property type="component" value="Unassembled WGS sequence"/>
</dbReference>
<dbReference type="PROSITE" id="PS51883">
    <property type="entry name" value="OBG"/>
    <property type="match status" value="1"/>
</dbReference>
<feature type="transmembrane region" description="Helical" evidence="1">
    <location>
        <begin position="28"/>
        <end position="45"/>
    </location>
</feature>
<dbReference type="InterPro" id="IPR006169">
    <property type="entry name" value="GTP1_OBG_dom"/>
</dbReference>
<accession>A0A377HYG8</accession>
<evidence type="ECO:0000313" key="3">
    <source>
        <dbReference type="EMBL" id="STO63159.1"/>
    </source>
</evidence>
<dbReference type="GO" id="GO:0042254">
    <property type="term" value="P:ribosome biogenesis"/>
    <property type="evidence" value="ECO:0007669"/>
    <property type="project" value="UniProtKB-UniRule"/>
</dbReference>
<dbReference type="EMBL" id="UGHH01000002">
    <property type="protein sequence ID" value="STO63159.1"/>
    <property type="molecule type" value="Genomic_DNA"/>
</dbReference>
<dbReference type="SUPFAM" id="SSF82051">
    <property type="entry name" value="Obg GTP-binding protein N-terminal domain"/>
    <property type="match status" value="1"/>
</dbReference>